<evidence type="ECO:0000313" key="2">
    <source>
        <dbReference type="Proteomes" id="UP001056120"/>
    </source>
</evidence>
<name>A0ACB9EWL5_9ASTR</name>
<gene>
    <name evidence="1" type="ORF">L1987_53561</name>
</gene>
<organism evidence="1 2">
    <name type="scientific">Smallanthus sonchifolius</name>
    <dbReference type="NCBI Taxonomy" id="185202"/>
    <lineage>
        <taxon>Eukaryota</taxon>
        <taxon>Viridiplantae</taxon>
        <taxon>Streptophyta</taxon>
        <taxon>Embryophyta</taxon>
        <taxon>Tracheophyta</taxon>
        <taxon>Spermatophyta</taxon>
        <taxon>Magnoliopsida</taxon>
        <taxon>eudicotyledons</taxon>
        <taxon>Gunneridae</taxon>
        <taxon>Pentapetalae</taxon>
        <taxon>asterids</taxon>
        <taxon>campanulids</taxon>
        <taxon>Asterales</taxon>
        <taxon>Asteraceae</taxon>
        <taxon>Asteroideae</taxon>
        <taxon>Heliantheae alliance</taxon>
        <taxon>Millerieae</taxon>
        <taxon>Smallanthus</taxon>
    </lineage>
</organism>
<dbReference type="EMBL" id="CM042034">
    <property type="protein sequence ID" value="KAI3763111.1"/>
    <property type="molecule type" value="Genomic_DNA"/>
</dbReference>
<dbReference type="Proteomes" id="UP001056120">
    <property type="component" value="Linkage Group LG17"/>
</dbReference>
<proteinExistence type="predicted"/>
<reference evidence="1 2" key="2">
    <citation type="journal article" date="2022" name="Mol. Ecol. Resour.">
        <title>The genomes of chicory, endive, great burdock and yacon provide insights into Asteraceae paleo-polyploidization history and plant inulin production.</title>
        <authorList>
            <person name="Fan W."/>
            <person name="Wang S."/>
            <person name="Wang H."/>
            <person name="Wang A."/>
            <person name="Jiang F."/>
            <person name="Liu H."/>
            <person name="Zhao H."/>
            <person name="Xu D."/>
            <person name="Zhang Y."/>
        </authorList>
    </citation>
    <scope>NUCLEOTIDE SEQUENCE [LARGE SCALE GENOMIC DNA]</scope>
    <source>
        <strain evidence="2">cv. Yunnan</strain>
        <tissue evidence="1">Leaves</tissue>
    </source>
</reference>
<protein>
    <submittedName>
        <fullName evidence="1">Uncharacterized protein</fullName>
    </submittedName>
</protein>
<sequence length="183" mass="20571">MQPAGGGDGRGLARFQSVPTAWLEALLLSDDDIIIDSPKSTFNQHLPVTSTDFVDPNLVLLGPDSGFLRQNSSPVEFLSHVNNSDDYGIPANYDDHLSFPLNVTDVEFATQMDGLTNAHRSRNRVSRRKEKKNHYPSAYLDEVVQASKEYDSSHSRSHSRSKSRGYSRSRSRSLRLIVFLLKY</sequence>
<evidence type="ECO:0000313" key="1">
    <source>
        <dbReference type="EMBL" id="KAI3763111.1"/>
    </source>
</evidence>
<comment type="caution">
    <text evidence="1">The sequence shown here is derived from an EMBL/GenBank/DDBJ whole genome shotgun (WGS) entry which is preliminary data.</text>
</comment>
<keyword evidence="2" id="KW-1185">Reference proteome</keyword>
<accession>A0ACB9EWL5</accession>
<reference evidence="2" key="1">
    <citation type="journal article" date="2022" name="Mol. Ecol. Resour.">
        <title>The genomes of chicory, endive, great burdock and yacon provide insights into Asteraceae palaeo-polyploidization history and plant inulin production.</title>
        <authorList>
            <person name="Fan W."/>
            <person name="Wang S."/>
            <person name="Wang H."/>
            <person name="Wang A."/>
            <person name="Jiang F."/>
            <person name="Liu H."/>
            <person name="Zhao H."/>
            <person name="Xu D."/>
            <person name="Zhang Y."/>
        </authorList>
    </citation>
    <scope>NUCLEOTIDE SEQUENCE [LARGE SCALE GENOMIC DNA]</scope>
    <source>
        <strain evidence="2">cv. Yunnan</strain>
    </source>
</reference>